<evidence type="ECO:0000313" key="4">
    <source>
        <dbReference type="Proteomes" id="UP001303473"/>
    </source>
</evidence>
<dbReference type="Pfam" id="PF02230">
    <property type="entry name" value="Abhydrolase_2"/>
    <property type="match status" value="1"/>
</dbReference>
<gene>
    <name evidence="3" type="ORF">QBC46DRAFT_375098</name>
</gene>
<dbReference type="InterPro" id="IPR003140">
    <property type="entry name" value="PLipase/COase/thioEstase"/>
</dbReference>
<accession>A0AAN6S7W9</accession>
<evidence type="ECO:0000259" key="2">
    <source>
        <dbReference type="Pfam" id="PF02230"/>
    </source>
</evidence>
<dbReference type="Proteomes" id="UP001303473">
    <property type="component" value="Unassembled WGS sequence"/>
</dbReference>
<dbReference type="AlphaFoldDB" id="A0AAN6S7W9"/>
<dbReference type="PANTHER" id="PTHR10655:SF63">
    <property type="entry name" value="PHOSPHOLIPASE_CARBOXYLESTERASE_THIOESTERASE DOMAIN-CONTAINING PROTEIN"/>
    <property type="match status" value="1"/>
</dbReference>
<dbReference type="PANTHER" id="PTHR10655">
    <property type="entry name" value="LYSOPHOSPHOLIPASE-RELATED"/>
    <property type="match status" value="1"/>
</dbReference>
<proteinExistence type="inferred from homology"/>
<reference evidence="4" key="1">
    <citation type="journal article" date="2023" name="Mol. Phylogenet. Evol.">
        <title>Genome-scale phylogeny and comparative genomics of the fungal order Sordariales.</title>
        <authorList>
            <person name="Hensen N."/>
            <person name="Bonometti L."/>
            <person name="Westerberg I."/>
            <person name="Brannstrom I.O."/>
            <person name="Guillou S."/>
            <person name="Cros-Aarteil S."/>
            <person name="Calhoun S."/>
            <person name="Haridas S."/>
            <person name="Kuo A."/>
            <person name="Mondo S."/>
            <person name="Pangilinan J."/>
            <person name="Riley R."/>
            <person name="LaButti K."/>
            <person name="Andreopoulos B."/>
            <person name="Lipzen A."/>
            <person name="Chen C."/>
            <person name="Yan M."/>
            <person name="Daum C."/>
            <person name="Ng V."/>
            <person name="Clum A."/>
            <person name="Steindorff A."/>
            <person name="Ohm R.A."/>
            <person name="Martin F."/>
            <person name="Silar P."/>
            <person name="Natvig D.O."/>
            <person name="Lalanne C."/>
            <person name="Gautier V."/>
            <person name="Ament-Velasquez S.L."/>
            <person name="Kruys A."/>
            <person name="Hutchinson M.I."/>
            <person name="Powell A.J."/>
            <person name="Barry K."/>
            <person name="Miller A.N."/>
            <person name="Grigoriev I.V."/>
            <person name="Debuchy R."/>
            <person name="Gladieux P."/>
            <person name="Hiltunen Thoren M."/>
            <person name="Johannesson H."/>
        </authorList>
    </citation>
    <scope>NUCLEOTIDE SEQUENCE [LARGE SCALE GENOMIC DNA]</scope>
    <source>
        <strain evidence="4">CBS 340.73</strain>
    </source>
</reference>
<feature type="domain" description="Phospholipase/carboxylesterase/thioesterase" evidence="2">
    <location>
        <begin position="17"/>
        <end position="143"/>
    </location>
</feature>
<name>A0AAN6S7W9_9PEZI</name>
<comment type="similarity">
    <text evidence="1">Belongs to the AB hydrolase superfamily. AB hydrolase 2 family.</text>
</comment>
<organism evidence="3 4">
    <name type="scientific">Diplogelasinospora grovesii</name>
    <dbReference type="NCBI Taxonomy" id="303347"/>
    <lineage>
        <taxon>Eukaryota</taxon>
        <taxon>Fungi</taxon>
        <taxon>Dikarya</taxon>
        <taxon>Ascomycota</taxon>
        <taxon>Pezizomycotina</taxon>
        <taxon>Sordariomycetes</taxon>
        <taxon>Sordariomycetidae</taxon>
        <taxon>Sordariales</taxon>
        <taxon>Diplogelasinosporaceae</taxon>
        <taxon>Diplogelasinospora</taxon>
    </lineage>
</organism>
<protein>
    <submittedName>
        <fullName evidence="3">Acyl-protein thioesterase</fullName>
    </submittedName>
</protein>
<keyword evidence="4" id="KW-1185">Reference proteome</keyword>
<comment type="caution">
    <text evidence="3">The sequence shown here is derived from an EMBL/GenBank/DDBJ whole genome shotgun (WGS) entry which is preliminary data.</text>
</comment>
<evidence type="ECO:0000256" key="1">
    <source>
        <dbReference type="ARBA" id="ARBA00006499"/>
    </source>
</evidence>
<dbReference type="Gene3D" id="3.40.50.1820">
    <property type="entry name" value="alpha/beta hydrolase"/>
    <property type="match status" value="1"/>
</dbReference>
<dbReference type="GO" id="GO:0008474">
    <property type="term" value="F:palmitoyl-(protein) hydrolase activity"/>
    <property type="evidence" value="ECO:0007669"/>
    <property type="project" value="TreeGrafter"/>
</dbReference>
<dbReference type="InterPro" id="IPR050565">
    <property type="entry name" value="LYPA1-2/EST-like"/>
</dbReference>
<dbReference type="GO" id="GO:0005737">
    <property type="term" value="C:cytoplasm"/>
    <property type="evidence" value="ECO:0007669"/>
    <property type="project" value="TreeGrafter"/>
</dbReference>
<dbReference type="GO" id="GO:0052689">
    <property type="term" value="F:carboxylic ester hydrolase activity"/>
    <property type="evidence" value="ECO:0007669"/>
    <property type="project" value="TreeGrafter"/>
</dbReference>
<sequence>MTIPLTIQLIPPAIGASHTHTVVFLHGRGSTAVNFSNDLSLSRDSKGYTLTDLFPTVRWIFPQANISPCVTRPGERISQWFDVWDATNLADHEELQAEGLKESVDSVRAIIEREAAKLGGRWERIILMGISQGGATCVHILLNLRVAPRPPPAEGDTVVAEAPPRLGAFVGFCTRMPFPGRTLAETRAILGLSEDMAADNDQVVRNTPVLLQHCADDRVVKIESGRELRDTLQRFGARVTWQEYAEGGHWLHSPEGIENCAAWLKEHVFNN</sequence>
<evidence type="ECO:0000313" key="3">
    <source>
        <dbReference type="EMBL" id="KAK3944372.1"/>
    </source>
</evidence>
<dbReference type="SUPFAM" id="SSF53474">
    <property type="entry name" value="alpha/beta-Hydrolases"/>
    <property type="match status" value="1"/>
</dbReference>
<dbReference type="EMBL" id="MU853760">
    <property type="protein sequence ID" value="KAK3944372.1"/>
    <property type="molecule type" value="Genomic_DNA"/>
</dbReference>
<dbReference type="InterPro" id="IPR029058">
    <property type="entry name" value="AB_hydrolase_fold"/>
</dbReference>